<reference evidence="1" key="1">
    <citation type="submission" date="2023-06" db="EMBL/GenBank/DDBJ databases">
        <title>Genome-scale phylogeny and comparative genomics of the fungal order Sordariales.</title>
        <authorList>
            <consortium name="Lawrence Berkeley National Laboratory"/>
            <person name="Hensen N."/>
            <person name="Bonometti L."/>
            <person name="Westerberg I."/>
            <person name="Brannstrom I.O."/>
            <person name="Guillou S."/>
            <person name="Cros-Aarteil S."/>
            <person name="Calhoun S."/>
            <person name="Haridas S."/>
            <person name="Kuo A."/>
            <person name="Mondo S."/>
            <person name="Pangilinan J."/>
            <person name="Riley R."/>
            <person name="LaButti K."/>
            <person name="Andreopoulos B."/>
            <person name="Lipzen A."/>
            <person name="Chen C."/>
            <person name="Yanf M."/>
            <person name="Daum C."/>
            <person name="Ng V."/>
            <person name="Clum A."/>
            <person name="Steindorff A."/>
            <person name="Ohm R."/>
            <person name="Martin F."/>
            <person name="Silar P."/>
            <person name="Natvig D."/>
            <person name="Lalanne C."/>
            <person name="Gautier V."/>
            <person name="Ament-velasquez S.L."/>
            <person name="Kruys A."/>
            <person name="Hutchinson M.I."/>
            <person name="Powell A.J."/>
            <person name="Barry K."/>
            <person name="Miller A.N."/>
            <person name="Grigoriev I.V."/>
            <person name="Debuchy R."/>
            <person name="Gladieux P."/>
            <person name="Thoren M.H."/>
            <person name="Johannesson H."/>
        </authorList>
    </citation>
    <scope>NUCLEOTIDE SEQUENCE</scope>
    <source>
        <strain evidence="1">SMH3391-2</strain>
    </source>
</reference>
<dbReference type="EMBL" id="JAULSR010000003">
    <property type="protein sequence ID" value="KAK0624794.1"/>
    <property type="molecule type" value="Genomic_DNA"/>
</dbReference>
<comment type="caution">
    <text evidence="1">The sequence shown here is derived from an EMBL/GenBank/DDBJ whole genome shotgun (WGS) entry which is preliminary data.</text>
</comment>
<dbReference type="AlphaFoldDB" id="A0AA39X022"/>
<evidence type="ECO:0000313" key="2">
    <source>
        <dbReference type="Proteomes" id="UP001174934"/>
    </source>
</evidence>
<keyword evidence="2" id="KW-1185">Reference proteome</keyword>
<proteinExistence type="predicted"/>
<protein>
    <submittedName>
        <fullName evidence="1">Uncharacterized protein</fullName>
    </submittedName>
</protein>
<dbReference type="Proteomes" id="UP001174934">
    <property type="component" value="Unassembled WGS sequence"/>
</dbReference>
<name>A0AA39X022_9PEZI</name>
<gene>
    <name evidence="1" type="ORF">B0T17DRAFT_599441</name>
</gene>
<accession>A0AA39X022</accession>
<evidence type="ECO:0000313" key="1">
    <source>
        <dbReference type="EMBL" id="KAK0624794.1"/>
    </source>
</evidence>
<sequence>MRMQSMLHSSEWGGVELCVIDRTRDTRVEYFVFWVSRRLFACRSLEAHVRIYSSCFDRWTDTENGEILDQENFVFGIRSYGQHEGFLSWWLPEEDVDDEISDRTTIDLHSRMFDRESPSPHSLSLREMDERNPNTGHLHGTTIGGPAGKLMTTRHLPHVHAIPRVRPRWLMARMGGGLHEYADGAVLRHGRAPGYARVVGGSSRPWIHARPELGSDPGV</sequence>
<organism evidence="1 2">
    <name type="scientific">Bombardia bombarda</name>
    <dbReference type="NCBI Taxonomy" id="252184"/>
    <lineage>
        <taxon>Eukaryota</taxon>
        <taxon>Fungi</taxon>
        <taxon>Dikarya</taxon>
        <taxon>Ascomycota</taxon>
        <taxon>Pezizomycotina</taxon>
        <taxon>Sordariomycetes</taxon>
        <taxon>Sordariomycetidae</taxon>
        <taxon>Sordariales</taxon>
        <taxon>Lasiosphaeriaceae</taxon>
        <taxon>Bombardia</taxon>
    </lineage>
</organism>